<evidence type="ECO:0000313" key="7">
    <source>
        <dbReference type="EMBL" id="KAF4331819.1"/>
    </source>
</evidence>
<dbReference type="InterPro" id="IPR017853">
    <property type="entry name" value="GH"/>
</dbReference>
<name>A0A9P5A4Z7_9HYPO</name>
<evidence type="ECO:0000259" key="5">
    <source>
        <dbReference type="PROSITE" id="PS50941"/>
    </source>
</evidence>
<evidence type="ECO:0000256" key="3">
    <source>
        <dbReference type="SAM" id="MobiDB-lite"/>
    </source>
</evidence>
<dbReference type="SUPFAM" id="SSF57016">
    <property type="entry name" value="Plant lectins/antimicrobial peptides"/>
    <property type="match status" value="1"/>
</dbReference>
<feature type="region of interest" description="Disordered" evidence="3">
    <location>
        <begin position="849"/>
        <end position="878"/>
    </location>
</feature>
<dbReference type="SUPFAM" id="SSF51445">
    <property type="entry name" value="(Trans)glycosidases"/>
    <property type="match status" value="1"/>
</dbReference>
<dbReference type="Gene3D" id="3.20.20.80">
    <property type="entry name" value="Glycosidases"/>
    <property type="match status" value="1"/>
</dbReference>
<dbReference type="OrthoDB" id="73875at2759"/>
<dbReference type="PANTHER" id="PTHR11177:SF397">
    <property type="entry name" value="CHITINASE"/>
    <property type="match status" value="1"/>
</dbReference>
<comment type="caution">
    <text evidence="7">The sequence shown here is derived from an EMBL/GenBank/DDBJ whole genome shotgun (WGS) entry which is preliminary data.</text>
</comment>
<feature type="disulfide bond" evidence="2">
    <location>
        <begin position="96"/>
        <end position="100"/>
    </location>
</feature>
<dbReference type="EMBL" id="PVQB02001379">
    <property type="protein sequence ID" value="KAF4331819.1"/>
    <property type="molecule type" value="Genomic_DNA"/>
</dbReference>
<organism evidence="7 8">
    <name type="scientific">Fusarium beomiforme</name>
    <dbReference type="NCBI Taxonomy" id="44412"/>
    <lineage>
        <taxon>Eukaryota</taxon>
        <taxon>Fungi</taxon>
        <taxon>Dikarya</taxon>
        <taxon>Ascomycota</taxon>
        <taxon>Pezizomycotina</taxon>
        <taxon>Sordariomycetes</taxon>
        <taxon>Hypocreomycetidae</taxon>
        <taxon>Hypocreales</taxon>
        <taxon>Nectriaceae</taxon>
        <taxon>Fusarium</taxon>
        <taxon>Fusarium burgessii species complex</taxon>
    </lineage>
</organism>
<dbReference type="InterPro" id="IPR001002">
    <property type="entry name" value="Chitin-bd_1"/>
</dbReference>
<accession>A0A9P5A4Z7</accession>
<sequence length="1084" mass="118814">MAASRKPPSLLNNLSLLSLCLFAFTSPSLSLQPLTEAGIVDLGFSTPLVPRELSAAADASDSGDFSCGPEKPCSNGACCGESGWCGFGDTYCGDGCQSSCDAKAECRKNAAIIGQTYPLNINLMSYDLHGIWDGDNPIGKHVLSHTNLTEINLALDLVKDILQKTGATSYLDKEAAARYFVYVDNCWISYDDPITIKAKIDYTNKIGLSGVMMWAIDLDDSSPESLCAVSDPSLLDSIDSEFDLVDLKKLFPQEYLPASGSKPKYGLVTFGGSGATDLTSSAFSFLFVAGDLHISTDAVRTARVTCVSGDLEGCYQIMERGVEGTIVEMPDNCAPNQLVRAISLTMSKNQSTPEALSNGQRSSQVYDFSSDFNFKLMRRVSNNTSIRMDYSNTPGYWDQLVDSSGIQSRDLRHLDERFFAPKDLEWNSVYDEDDKYTFDPGSATKIKNDISAPLFWHTVDICVIDGRDYSEGIGVYANGDIDSSFYYGFSLIGTMKDGSWDAKQSHGFLQVRGESDITYGVGGIGTFDVTKGGSGNPVSLSGTKVKLDGHVINAGHTNGWVSFQPYYEVTYEIGTFNGTDRDLTESTASFKGRLSARVASDFGKFQANFPVENHRDNNKFGDKRKKTQFQLGSDNILYGSSSNGGAITIGTQITFGLNIESFLYADLFRLKFGLPDLSLTYNTLSTFTYAPSQKESGKSCAAYEVSTSVIQTTKNANSIGWSDPEGIGYLVQDTQTPGGDSICYANAEDTTTSNSKRALPSILLEVETNETLSSNATKDLTSLHRRGHRELPGWGSEAGKPITRDTIGIDSLFGGGRPKYACINCRGAELRMKTRLINAYLDKLTKRDSVDKDKQDNGTDIAPTHAISPSRGSKELNVRDNDEKFNGTYSSPAHKLHRRASGIAKPLPKKVSICPDPNKKKGDTMYLNSPYRYPPFPQDPTFPWDGIQNGKWDSVSRYWGNSSSIYNFWGVTALSQADQTWVTHGVTGVTRSYRTGYQTEHVYEGQLIGSFFSDWLDKGHIENQRPMPQNPTPKVFSGKQAMTPDKYEEKSQSEQLQAIKEMGKSIQPPAITDPLEGDHIQHEV</sequence>
<protein>
    <submittedName>
        <fullName evidence="7">Glycoside hydrolase family 18</fullName>
    </submittedName>
</protein>
<reference evidence="7" key="2">
    <citation type="submission" date="2020-02" db="EMBL/GenBank/DDBJ databases">
        <title>Identification and distribution of gene clusters putatively required for synthesis of sphingolipid metabolism inhibitors in phylogenetically diverse species of the filamentous fungus Fusarium.</title>
        <authorList>
            <person name="Kim H.-S."/>
            <person name="Busman M."/>
            <person name="Brown D.W."/>
            <person name="Divon H."/>
            <person name="Uhlig S."/>
            <person name="Proctor R.H."/>
        </authorList>
    </citation>
    <scope>NUCLEOTIDE SEQUENCE</scope>
    <source>
        <strain evidence="7">NRRL 25174</strain>
    </source>
</reference>
<keyword evidence="1 2" id="KW-0147">Chitin-binding</keyword>
<feature type="domain" description="GH18" evidence="6">
    <location>
        <begin position="1"/>
        <end position="237"/>
    </location>
</feature>
<evidence type="ECO:0000256" key="2">
    <source>
        <dbReference type="PROSITE-ProRule" id="PRU00261"/>
    </source>
</evidence>
<evidence type="ECO:0000256" key="4">
    <source>
        <dbReference type="SAM" id="SignalP"/>
    </source>
</evidence>
<dbReference type="PROSITE" id="PS50941">
    <property type="entry name" value="CHIT_BIND_I_2"/>
    <property type="match status" value="1"/>
</dbReference>
<dbReference type="InterPro" id="IPR050314">
    <property type="entry name" value="Glycosyl_Hydrlase_18"/>
</dbReference>
<gene>
    <name evidence="7" type="ORF">FBEOM_14408</name>
</gene>
<reference evidence="7" key="1">
    <citation type="journal article" date="2017" name="Mycologia">
        <title>Fusarium algeriense, sp. nov., a novel toxigenic crown rot pathogen of durum wheat from Algeria is nested in the Fusarium burgessii species complex.</title>
        <authorList>
            <person name="Laraba I."/>
            <person name="Keddad A."/>
            <person name="Boureghda H."/>
            <person name="Abdallah N."/>
            <person name="Vaughan M.M."/>
            <person name="Proctor R.H."/>
            <person name="Busman M."/>
            <person name="O'Donnell K."/>
        </authorList>
    </citation>
    <scope>NUCLEOTIDE SEQUENCE</scope>
    <source>
        <strain evidence="7">NRRL 25174</strain>
    </source>
</reference>
<evidence type="ECO:0000259" key="6">
    <source>
        <dbReference type="PROSITE" id="PS51910"/>
    </source>
</evidence>
<feature type="disulfide bond" evidence="2">
    <location>
        <begin position="78"/>
        <end position="92"/>
    </location>
</feature>
<evidence type="ECO:0000256" key="1">
    <source>
        <dbReference type="ARBA" id="ARBA00022669"/>
    </source>
</evidence>
<feature type="disulfide bond" evidence="2">
    <location>
        <begin position="73"/>
        <end position="85"/>
    </location>
</feature>
<dbReference type="SMART" id="SM00270">
    <property type="entry name" value="ChtBD1"/>
    <property type="match status" value="1"/>
</dbReference>
<keyword evidence="7" id="KW-0378">Hydrolase</keyword>
<dbReference type="InterPro" id="IPR036861">
    <property type="entry name" value="Endochitinase-like_sf"/>
</dbReference>
<proteinExistence type="predicted"/>
<feature type="domain" description="Chitin-binding type-1" evidence="5">
    <location>
        <begin position="64"/>
        <end position="102"/>
    </location>
</feature>
<dbReference type="Pfam" id="PF00704">
    <property type="entry name" value="Glyco_hydro_18"/>
    <property type="match status" value="1"/>
</dbReference>
<dbReference type="GO" id="GO:0008061">
    <property type="term" value="F:chitin binding"/>
    <property type="evidence" value="ECO:0007669"/>
    <property type="project" value="UniProtKB-UniRule"/>
</dbReference>
<keyword evidence="8" id="KW-1185">Reference proteome</keyword>
<dbReference type="CDD" id="cd00035">
    <property type="entry name" value="ChtBD1"/>
    <property type="match status" value="1"/>
</dbReference>
<dbReference type="Proteomes" id="UP000730481">
    <property type="component" value="Unassembled WGS sequence"/>
</dbReference>
<dbReference type="GO" id="GO:0005975">
    <property type="term" value="P:carbohydrate metabolic process"/>
    <property type="evidence" value="ECO:0007669"/>
    <property type="project" value="InterPro"/>
</dbReference>
<feature type="signal peptide" evidence="4">
    <location>
        <begin position="1"/>
        <end position="30"/>
    </location>
</feature>
<dbReference type="Gene3D" id="3.30.60.10">
    <property type="entry name" value="Endochitinase-like"/>
    <property type="match status" value="1"/>
</dbReference>
<dbReference type="AlphaFoldDB" id="A0A9P5A4Z7"/>
<feature type="region of interest" description="Disordered" evidence="3">
    <location>
        <begin position="1022"/>
        <end position="1084"/>
    </location>
</feature>
<evidence type="ECO:0000313" key="8">
    <source>
        <dbReference type="Proteomes" id="UP000730481"/>
    </source>
</evidence>
<dbReference type="InterPro" id="IPR001223">
    <property type="entry name" value="Glyco_hydro18_cat"/>
</dbReference>
<feature type="chain" id="PRO_5040287880" evidence="4">
    <location>
        <begin position="31"/>
        <end position="1084"/>
    </location>
</feature>
<dbReference type="PANTHER" id="PTHR11177">
    <property type="entry name" value="CHITINASE"/>
    <property type="match status" value="1"/>
</dbReference>
<keyword evidence="2" id="KW-1015">Disulfide bond</keyword>
<dbReference type="GO" id="GO:0016787">
    <property type="term" value="F:hydrolase activity"/>
    <property type="evidence" value="ECO:0007669"/>
    <property type="project" value="UniProtKB-KW"/>
</dbReference>
<keyword evidence="4" id="KW-0732">Signal</keyword>
<dbReference type="PROSITE" id="PS51910">
    <property type="entry name" value="GH18_2"/>
    <property type="match status" value="1"/>
</dbReference>
<comment type="caution">
    <text evidence="2">Lacks conserved residue(s) required for the propagation of feature annotation.</text>
</comment>